<dbReference type="RefSeq" id="WP_014793038.1">
    <property type="nucleotide sequence ID" value="NC_018017.1"/>
</dbReference>
<organism evidence="1 2">
    <name type="scientific">Desulfitobacterium dehalogenans (strain ATCC 51507 / DSM 9161 / JW/IU-DC1)</name>
    <dbReference type="NCBI Taxonomy" id="756499"/>
    <lineage>
        <taxon>Bacteria</taxon>
        <taxon>Bacillati</taxon>
        <taxon>Bacillota</taxon>
        <taxon>Clostridia</taxon>
        <taxon>Eubacteriales</taxon>
        <taxon>Desulfitobacteriaceae</taxon>
        <taxon>Desulfitobacterium</taxon>
    </lineage>
</organism>
<dbReference type="Proteomes" id="UP000006053">
    <property type="component" value="Chromosome"/>
</dbReference>
<reference evidence="1 2" key="2">
    <citation type="journal article" date="2015" name="J. Bacteriol.">
        <title>Genomic, proteomic, and biochemical analysis of the organohalide respiratory pathway in Desulfitobacterium dehalogenans.</title>
        <authorList>
            <person name="Kruse T."/>
            <person name="van de Pas B.A."/>
            <person name="Atteia A."/>
            <person name="Krab K."/>
            <person name="Hagen W.R."/>
            <person name="Goodwin L."/>
            <person name="Chain P."/>
            <person name="Boeren S."/>
            <person name="Maphosa F."/>
            <person name="Schraa G."/>
            <person name="de Vos W.M."/>
            <person name="van der Oost J."/>
            <person name="Smidt H."/>
            <person name="Stams A.J."/>
        </authorList>
    </citation>
    <scope>NUCLEOTIDE SEQUENCE [LARGE SCALE GENOMIC DNA]</scope>
    <source>
        <strain evidence="2">ATCC 51507 / DSM 9161 / JW/IU-DC1</strain>
    </source>
</reference>
<dbReference type="EMBL" id="CP003348">
    <property type="protein sequence ID" value="AFL99546.1"/>
    <property type="molecule type" value="Genomic_DNA"/>
</dbReference>
<sequence>MKLYRISRQVLEQAERMAAKWEARSEAWWNKQSGGSDEGWGYSTADYCKTLEEAEACESRAEEIHQALAQVTGSAYTPVAPWSVIETLKAAAVDRDVLDMSM</sequence>
<name>I4A6G2_DESDJ</name>
<dbReference type="STRING" id="756499.Desde_1114"/>
<evidence type="ECO:0000313" key="1">
    <source>
        <dbReference type="EMBL" id="AFL99546.1"/>
    </source>
</evidence>
<protein>
    <submittedName>
        <fullName evidence="1">Uncharacterized protein</fullName>
    </submittedName>
</protein>
<dbReference type="KEGG" id="ddh:Desde_1114"/>
<proteinExistence type="predicted"/>
<gene>
    <name evidence="1" type="ordered locus">Desde_1114</name>
</gene>
<accession>I4A6G2</accession>
<dbReference type="AlphaFoldDB" id="I4A6G2"/>
<keyword evidence="2" id="KW-1185">Reference proteome</keyword>
<dbReference type="HOGENOM" id="CLU_2272828_0_0_9"/>
<evidence type="ECO:0000313" key="2">
    <source>
        <dbReference type="Proteomes" id="UP000006053"/>
    </source>
</evidence>
<reference evidence="2" key="1">
    <citation type="submission" date="2012-06" db="EMBL/GenBank/DDBJ databases">
        <title>Complete sequence of Desulfitobacterium dehalogenans ATCC 51507.</title>
        <authorList>
            <person name="Lucas S."/>
            <person name="Han J."/>
            <person name="Lapidus A."/>
            <person name="Cheng J.-F."/>
            <person name="Goodwin L."/>
            <person name="Pitluck S."/>
            <person name="Peters L."/>
            <person name="Ovchinnikova G."/>
            <person name="Teshima H."/>
            <person name="Detter J.C."/>
            <person name="Han C."/>
            <person name="Tapia R."/>
            <person name="Land M."/>
            <person name="Hauser L."/>
            <person name="Kyrpides N."/>
            <person name="Ivanova N."/>
            <person name="Pagani I."/>
            <person name="Kruse T."/>
            <person name="de Vos W.M."/>
            <person name="Smidt H."/>
            <person name="Woyke T."/>
        </authorList>
    </citation>
    <scope>NUCLEOTIDE SEQUENCE [LARGE SCALE GENOMIC DNA]</scope>
    <source>
        <strain evidence="2">ATCC 51507 / DSM 9161 / JW/IU-DC1</strain>
    </source>
</reference>
<dbReference type="OrthoDB" id="9971769at2"/>